<proteinExistence type="predicted"/>
<reference evidence="1" key="1">
    <citation type="submission" date="2023-10" db="EMBL/GenBank/DDBJ databases">
        <title>Amphibacter perezi, gen. nov., sp. nov. a novel taxa of the family Comamonadaceae, class Betaproteobacteria isolated from the skin microbiota of Pelophylax perezi from different populations.</title>
        <authorList>
            <person name="Costa S."/>
            <person name="Proenca D.N."/>
            <person name="Lopes I."/>
            <person name="Morais P.V."/>
        </authorList>
    </citation>
    <scope>NUCLEOTIDE SEQUENCE</scope>
    <source>
        <strain evidence="1">SL12-8</strain>
    </source>
</reference>
<comment type="caution">
    <text evidence="1">The sequence shown here is derived from an EMBL/GenBank/DDBJ whole genome shotgun (WGS) entry which is preliminary data.</text>
</comment>
<protein>
    <submittedName>
        <fullName evidence="1">Uncharacterized protein</fullName>
    </submittedName>
</protein>
<gene>
    <name evidence="1" type="ORF">RV045_05295</name>
</gene>
<evidence type="ECO:0000313" key="2">
    <source>
        <dbReference type="Proteomes" id="UP001364695"/>
    </source>
</evidence>
<dbReference type="EMBL" id="JAWDIE010000006">
    <property type="protein sequence ID" value="MEJ7137849.1"/>
    <property type="molecule type" value="Genomic_DNA"/>
</dbReference>
<keyword evidence="2" id="KW-1185">Reference proteome</keyword>
<evidence type="ECO:0000313" key="1">
    <source>
        <dbReference type="EMBL" id="MEJ7137849.1"/>
    </source>
</evidence>
<sequence length="204" mass="21501">MAPVPPQASRRRLLGAMGTALAAASVAALPGCGFAPRTAPRLAFSRLGILGRAASPQFVMLLAGELSPAADIVTPPWRAQLCLWIIDDSSTAAASYSDANALVRNIQQTLSLRYALTLPPTEAQWRADQDRLQTQGPAAEGETPAHGRVLWTPVTLQTQRDLGYSETRALASELAQADLLGALRADVARSVALRLGTLAEVPAV</sequence>
<organism evidence="1 2">
    <name type="scientific">Amphibiibacter pelophylacis</name>
    <dbReference type="NCBI Taxonomy" id="1799477"/>
    <lineage>
        <taxon>Bacteria</taxon>
        <taxon>Pseudomonadati</taxon>
        <taxon>Pseudomonadota</taxon>
        <taxon>Betaproteobacteria</taxon>
        <taxon>Burkholderiales</taxon>
        <taxon>Sphaerotilaceae</taxon>
        <taxon>Amphibiibacter</taxon>
    </lineage>
</organism>
<dbReference type="Proteomes" id="UP001364695">
    <property type="component" value="Unassembled WGS sequence"/>
</dbReference>
<name>A0ACC6P0W5_9BURK</name>
<accession>A0ACC6P0W5</accession>